<keyword evidence="1" id="KW-0732">Signal</keyword>
<dbReference type="PANTHER" id="PTHR42852">
    <property type="entry name" value="THIOL:DISULFIDE INTERCHANGE PROTEIN DSBE"/>
    <property type="match status" value="1"/>
</dbReference>
<feature type="signal peptide" evidence="1">
    <location>
        <begin position="1"/>
        <end position="22"/>
    </location>
</feature>
<organism evidence="3">
    <name type="scientific">uncultured Aureispira sp</name>
    <dbReference type="NCBI Taxonomy" id="1331704"/>
    <lineage>
        <taxon>Bacteria</taxon>
        <taxon>Pseudomonadati</taxon>
        <taxon>Bacteroidota</taxon>
        <taxon>Saprospiria</taxon>
        <taxon>Saprospirales</taxon>
        <taxon>Saprospiraceae</taxon>
        <taxon>Aureispira</taxon>
        <taxon>environmental samples</taxon>
    </lineage>
</organism>
<dbReference type="InterPro" id="IPR013766">
    <property type="entry name" value="Thioredoxin_domain"/>
</dbReference>
<dbReference type="PANTHER" id="PTHR42852:SF13">
    <property type="entry name" value="PROTEIN DIPZ"/>
    <property type="match status" value="1"/>
</dbReference>
<evidence type="ECO:0000313" key="3">
    <source>
        <dbReference type="EMBL" id="CAA6801982.1"/>
    </source>
</evidence>
<reference evidence="3" key="1">
    <citation type="submission" date="2020-01" db="EMBL/GenBank/DDBJ databases">
        <authorList>
            <person name="Meier V. D."/>
            <person name="Meier V D."/>
        </authorList>
    </citation>
    <scope>NUCLEOTIDE SEQUENCE</scope>
    <source>
        <strain evidence="3">HLG_WM_MAG_10</strain>
    </source>
</reference>
<feature type="domain" description="Thioredoxin" evidence="2">
    <location>
        <begin position="25"/>
        <end position="144"/>
    </location>
</feature>
<dbReference type="EMBL" id="CACVAQ010000071">
    <property type="protein sequence ID" value="CAA6801982.1"/>
    <property type="molecule type" value="Genomic_DNA"/>
</dbReference>
<dbReference type="SUPFAM" id="SSF52833">
    <property type="entry name" value="Thioredoxin-like"/>
    <property type="match status" value="1"/>
</dbReference>
<dbReference type="InterPro" id="IPR000866">
    <property type="entry name" value="AhpC/TSA"/>
</dbReference>
<name>A0A6S6SFA3_9BACT</name>
<dbReference type="GO" id="GO:0016209">
    <property type="term" value="F:antioxidant activity"/>
    <property type="evidence" value="ECO:0007669"/>
    <property type="project" value="InterPro"/>
</dbReference>
<protein>
    <submittedName>
        <fullName evidence="3">Alkyl hydroperoxide reductase/ Thiol specific antioxidant/ Mal allergen</fullName>
    </submittedName>
</protein>
<dbReference type="InterPro" id="IPR050553">
    <property type="entry name" value="Thioredoxin_ResA/DsbE_sf"/>
</dbReference>
<sequence>MKSTILLLSSVFLLFCSTEIFAQKLSKDVKVYNIKTVDVVGNKINLHKILKDNDKVLICFFRPVWCPICNKRTHELIERYDELKKKGIEVLAIYPNNSETMAQYVKDAEIPFPVISDPNEVIYEKYAIERSAEKVQATYGQKEAKEAISEGQTLYAGKVYKEAGVGDKYEKIINADFLVGAKRVLEIGYYGEYIGDHYSLDKL</sequence>
<evidence type="ECO:0000259" key="2">
    <source>
        <dbReference type="PROSITE" id="PS51352"/>
    </source>
</evidence>
<dbReference type="AlphaFoldDB" id="A0A6S6SFA3"/>
<dbReference type="Gene3D" id="3.40.30.10">
    <property type="entry name" value="Glutaredoxin"/>
    <property type="match status" value="1"/>
</dbReference>
<dbReference type="PROSITE" id="PS51352">
    <property type="entry name" value="THIOREDOXIN_2"/>
    <property type="match status" value="1"/>
</dbReference>
<accession>A0A6S6SFA3</accession>
<gene>
    <name evidence="3" type="ORF">HELGO_WM31322</name>
</gene>
<evidence type="ECO:0000256" key="1">
    <source>
        <dbReference type="SAM" id="SignalP"/>
    </source>
</evidence>
<proteinExistence type="predicted"/>
<dbReference type="GO" id="GO:0016491">
    <property type="term" value="F:oxidoreductase activity"/>
    <property type="evidence" value="ECO:0007669"/>
    <property type="project" value="InterPro"/>
</dbReference>
<dbReference type="InterPro" id="IPR036249">
    <property type="entry name" value="Thioredoxin-like_sf"/>
</dbReference>
<feature type="chain" id="PRO_5027605375" evidence="1">
    <location>
        <begin position="23"/>
        <end position="203"/>
    </location>
</feature>
<dbReference type="Pfam" id="PF00578">
    <property type="entry name" value="AhpC-TSA"/>
    <property type="match status" value="1"/>
</dbReference>